<dbReference type="Pfam" id="PF05974">
    <property type="entry name" value="DUF892"/>
    <property type="match status" value="1"/>
</dbReference>
<dbReference type="NCBIfam" id="TIGR02284">
    <property type="entry name" value="PA2169 family four-helix-bundle protein"/>
    <property type="match status" value="1"/>
</dbReference>
<feature type="domain" description="DUF2383" evidence="2">
    <location>
        <begin position="7"/>
        <end position="116"/>
    </location>
</feature>
<dbReference type="InterPro" id="IPR010287">
    <property type="entry name" value="DUF892_YciF-like"/>
</dbReference>
<keyword evidence="4" id="KW-1185">Reference proteome</keyword>
<reference evidence="3 4" key="1">
    <citation type="journal article" date="2017" name="Int. J. Syst. Evol. Microbiol.">
        <title>Mucilaginibacterpsychrotolerans sp. nov., isolated from peatlands.</title>
        <authorList>
            <person name="Deng Y."/>
            <person name="Shen L."/>
            <person name="Xu B."/>
            <person name="Liu Y."/>
            <person name="Gu Z."/>
            <person name="Liu H."/>
            <person name="Zhou Y."/>
        </authorList>
    </citation>
    <scope>NUCLEOTIDE SEQUENCE [LARGE SCALE GENOMIC DNA]</scope>
    <source>
        <strain evidence="3 4">NH7-4</strain>
    </source>
</reference>
<dbReference type="CDD" id="cd07909">
    <property type="entry name" value="YciF"/>
    <property type="match status" value="1"/>
</dbReference>
<dbReference type="InterPro" id="IPR012347">
    <property type="entry name" value="Ferritin-like"/>
</dbReference>
<dbReference type="SUPFAM" id="SSF47240">
    <property type="entry name" value="Ferritin-like"/>
    <property type="match status" value="1"/>
</dbReference>
<sequence length="387" mass="42895">MEISEKAFDVINDLIKINNDRVTGFQKAGTDLKDDDNGLIAVFNKLAGESQQYVTELTDIAQQYGGEAAVGTSTTGDLHRAWIDIKGTFTGNDLLAILNECERGEDAAKAAYRDSLDPENELSPELAQVLQIQQQGINEGHDLIKSLHDQRDDADNATYETAETTATGSRELFYQELQEQFTEQPSYEGAAGESDTQTAHAPEPENIEQEEEWQELQATSTGNSKLMEFFVNELKDLLWAERELVDTLPDMAEAATSQELKTAFINHLDETKTHVSRLEHIFGMLGLEPETTKCDAMSGIVDEGDEIISHTEEGTAQRDVGLIFAGQKAEHYEIASYGGMISLAKTLRYYDIAEILVQTIDEEKSADALLTEIAENHVNYEASTERA</sequence>
<feature type="region of interest" description="Disordered" evidence="1">
    <location>
        <begin position="181"/>
        <end position="207"/>
    </location>
</feature>
<comment type="caution">
    <text evidence="3">The sequence shown here is derived from an EMBL/GenBank/DDBJ whole genome shotgun (WGS) entry which is preliminary data.</text>
</comment>
<dbReference type="OrthoDB" id="9795056at2"/>
<evidence type="ECO:0000313" key="4">
    <source>
        <dbReference type="Proteomes" id="UP000297540"/>
    </source>
</evidence>
<dbReference type="InterPro" id="IPR009078">
    <property type="entry name" value="Ferritin-like_SF"/>
</dbReference>
<protein>
    <submittedName>
        <fullName evidence="3">DUF892 family protein</fullName>
    </submittedName>
</protein>
<evidence type="ECO:0000313" key="3">
    <source>
        <dbReference type="EMBL" id="TFF35555.1"/>
    </source>
</evidence>
<proteinExistence type="predicted"/>
<accession>A0A4Y8SAA0</accession>
<dbReference type="PANTHER" id="PTHR30565">
    <property type="entry name" value="PROTEIN YCIF"/>
    <property type="match status" value="1"/>
</dbReference>
<name>A0A4Y8SAA0_9SPHI</name>
<dbReference type="Gene3D" id="1.20.1260.10">
    <property type="match status" value="2"/>
</dbReference>
<dbReference type="InterPro" id="IPR019052">
    <property type="entry name" value="DUF2383"/>
</dbReference>
<dbReference type="RefSeq" id="WP_133233293.1">
    <property type="nucleotide sequence ID" value="NZ_SOZE01000021.1"/>
</dbReference>
<dbReference type="AlphaFoldDB" id="A0A4Y8SAA0"/>
<dbReference type="InterPro" id="IPR047114">
    <property type="entry name" value="YciF"/>
</dbReference>
<gene>
    <name evidence="3" type="ORF">E2R66_18905</name>
</gene>
<organism evidence="3 4">
    <name type="scientific">Mucilaginibacter psychrotolerans</name>
    <dbReference type="NCBI Taxonomy" id="1524096"/>
    <lineage>
        <taxon>Bacteria</taxon>
        <taxon>Pseudomonadati</taxon>
        <taxon>Bacteroidota</taxon>
        <taxon>Sphingobacteriia</taxon>
        <taxon>Sphingobacteriales</taxon>
        <taxon>Sphingobacteriaceae</taxon>
        <taxon>Mucilaginibacter</taxon>
    </lineage>
</organism>
<dbReference type="Pfam" id="PF09537">
    <property type="entry name" value="DUF2383"/>
    <property type="match status" value="1"/>
</dbReference>
<dbReference type="EMBL" id="SOZE01000021">
    <property type="protein sequence ID" value="TFF35555.1"/>
    <property type="molecule type" value="Genomic_DNA"/>
</dbReference>
<evidence type="ECO:0000259" key="2">
    <source>
        <dbReference type="Pfam" id="PF09537"/>
    </source>
</evidence>
<evidence type="ECO:0000256" key="1">
    <source>
        <dbReference type="SAM" id="MobiDB-lite"/>
    </source>
</evidence>
<dbReference type="InterPro" id="IPR011971">
    <property type="entry name" value="CHP02284"/>
</dbReference>
<dbReference type="Proteomes" id="UP000297540">
    <property type="component" value="Unassembled WGS sequence"/>
</dbReference>
<dbReference type="PANTHER" id="PTHR30565:SF9">
    <property type="entry name" value="PROTEIN YCIF"/>
    <property type="match status" value="1"/>
</dbReference>